<keyword evidence="8" id="KW-1185">Reference proteome</keyword>
<organism evidence="7 8">
    <name type="scientific">Micrococcus flavus</name>
    <dbReference type="NCBI Taxonomy" id="384602"/>
    <lineage>
        <taxon>Bacteria</taxon>
        <taxon>Bacillati</taxon>
        <taxon>Actinomycetota</taxon>
        <taxon>Actinomycetes</taxon>
        <taxon>Micrococcales</taxon>
        <taxon>Micrococcaceae</taxon>
        <taxon>Micrococcus</taxon>
    </lineage>
</organism>
<evidence type="ECO:0000256" key="3">
    <source>
        <dbReference type="PIRNR" id="PIRNR036492"/>
    </source>
</evidence>
<dbReference type="Gene3D" id="3.40.605.10">
    <property type="entry name" value="Aldehyde Dehydrogenase, Chain A, domain 1"/>
    <property type="match status" value="1"/>
</dbReference>
<dbReference type="GO" id="GO:0005737">
    <property type="term" value="C:cytoplasm"/>
    <property type="evidence" value="ECO:0007669"/>
    <property type="project" value="TreeGrafter"/>
</dbReference>
<dbReference type="PANTHER" id="PTHR43570:SF16">
    <property type="entry name" value="ALDEHYDE DEHYDROGENASE TYPE III, ISOFORM Q"/>
    <property type="match status" value="1"/>
</dbReference>
<dbReference type="FunFam" id="3.40.605.10:FF:000004">
    <property type="entry name" value="Aldehyde dehydrogenase"/>
    <property type="match status" value="1"/>
</dbReference>
<dbReference type="SUPFAM" id="SSF53720">
    <property type="entry name" value="ALDH-like"/>
    <property type="match status" value="1"/>
</dbReference>
<evidence type="ECO:0000256" key="4">
    <source>
        <dbReference type="PROSITE-ProRule" id="PRU10007"/>
    </source>
</evidence>
<dbReference type="CDD" id="cd07087">
    <property type="entry name" value="ALDH_F3-13-14_CALDH-like"/>
    <property type="match status" value="1"/>
</dbReference>
<dbReference type="OrthoDB" id="6882680at2"/>
<dbReference type="EMBL" id="JACHMC010000001">
    <property type="protein sequence ID" value="MBB4883745.1"/>
    <property type="molecule type" value="Genomic_DNA"/>
</dbReference>
<feature type="active site" evidence="4">
    <location>
        <position position="230"/>
    </location>
</feature>
<dbReference type="AlphaFoldDB" id="A0A4Y8WYW9"/>
<keyword evidence="2 3" id="KW-0560">Oxidoreductase</keyword>
<evidence type="ECO:0000256" key="1">
    <source>
        <dbReference type="ARBA" id="ARBA00009986"/>
    </source>
</evidence>
<comment type="similarity">
    <text evidence="1 3 5">Belongs to the aldehyde dehydrogenase family.</text>
</comment>
<gene>
    <name evidence="7" type="ORF">BJ976_002096</name>
</gene>
<dbReference type="PROSITE" id="PS00070">
    <property type="entry name" value="ALDEHYDE_DEHYDR_CYS"/>
    <property type="match status" value="1"/>
</dbReference>
<dbReference type="InterPro" id="IPR012394">
    <property type="entry name" value="Aldehyde_DH_NAD(P)"/>
</dbReference>
<dbReference type="InterPro" id="IPR016160">
    <property type="entry name" value="Ald_DH_CS_CYS"/>
</dbReference>
<dbReference type="InterPro" id="IPR016161">
    <property type="entry name" value="Ald_DH/histidinol_DH"/>
</dbReference>
<dbReference type="Proteomes" id="UP000560081">
    <property type="component" value="Unassembled WGS sequence"/>
</dbReference>
<evidence type="ECO:0000259" key="6">
    <source>
        <dbReference type="Pfam" id="PF00171"/>
    </source>
</evidence>
<dbReference type="PROSITE" id="PS00687">
    <property type="entry name" value="ALDEHYDE_DEHYDR_GLU"/>
    <property type="match status" value="1"/>
</dbReference>
<dbReference type="RefSeq" id="WP_135030497.1">
    <property type="nucleotide sequence ID" value="NZ_BMLA01000004.1"/>
</dbReference>
<dbReference type="Pfam" id="PF00171">
    <property type="entry name" value="Aldedh"/>
    <property type="match status" value="1"/>
</dbReference>
<dbReference type="PANTHER" id="PTHR43570">
    <property type="entry name" value="ALDEHYDE DEHYDROGENASE"/>
    <property type="match status" value="1"/>
</dbReference>
<evidence type="ECO:0000313" key="8">
    <source>
        <dbReference type="Proteomes" id="UP000560081"/>
    </source>
</evidence>
<reference evidence="7 8" key="1">
    <citation type="submission" date="2020-08" db="EMBL/GenBank/DDBJ databases">
        <title>Sequencing the genomes of 1000 actinobacteria strains.</title>
        <authorList>
            <person name="Klenk H.-P."/>
        </authorList>
    </citation>
    <scope>NUCLEOTIDE SEQUENCE [LARGE SCALE GENOMIC DNA]</scope>
    <source>
        <strain evidence="7 8">DSM 19079</strain>
    </source>
</reference>
<proteinExistence type="inferred from homology"/>
<evidence type="ECO:0000313" key="7">
    <source>
        <dbReference type="EMBL" id="MBB4883745.1"/>
    </source>
</evidence>
<dbReference type="InterPro" id="IPR016163">
    <property type="entry name" value="Ald_DH_C"/>
</dbReference>
<evidence type="ECO:0000256" key="5">
    <source>
        <dbReference type="RuleBase" id="RU003345"/>
    </source>
</evidence>
<dbReference type="InterPro" id="IPR015590">
    <property type="entry name" value="Aldehyde_DH_dom"/>
</dbReference>
<evidence type="ECO:0000256" key="2">
    <source>
        <dbReference type="ARBA" id="ARBA00023002"/>
    </source>
</evidence>
<protein>
    <recommendedName>
        <fullName evidence="3">Aldehyde dehydrogenase</fullName>
    </recommendedName>
</protein>
<dbReference type="InterPro" id="IPR016162">
    <property type="entry name" value="Ald_DH_N"/>
</dbReference>
<name>A0A4Y8WYW9_9MICC</name>
<dbReference type="GO" id="GO:0006081">
    <property type="term" value="P:aldehyde metabolic process"/>
    <property type="evidence" value="ECO:0007669"/>
    <property type="project" value="InterPro"/>
</dbReference>
<feature type="domain" description="Aldehyde dehydrogenase" evidence="6">
    <location>
        <begin position="21"/>
        <end position="451"/>
    </location>
</feature>
<dbReference type="Gene3D" id="3.40.309.10">
    <property type="entry name" value="Aldehyde Dehydrogenase, Chain A, domain 2"/>
    <property type="match status" value="1"/>
</dbReference>
<dbReference type="InterPro" id="IPR029510">
    <property type="entry name" value="Ald_DH_CS_GLU"/>
</dbReference>
<sequence>MSPSPRAAASSPAPVYPFPGTEPVEAAVARIRAEADARTAHPREVREERLRAVRRMLTDHQDRFADALARDLGKSRTEALLTEVGSVISEIDHTLAHLGSWMKPRKVSVPLAFQPASAQVAPVPLGAVLVIGAWNYPVQLTLAPLVGALAAGNAVVVSPSEKSPATAAALQELLPAALDGEGVAVVEGGADCVQALIAHPWDHILYTGGERVGRIVYEAAAKTLTPVTLELGGKSPAVVTEVKDPAGMARRIAFGKFTNAGQTCVAPDYVLAVGPEAHAQVLRHLPAAIAEFYGPDPAESPDYGRLVSEDHARRLVDLLAEDVDAGAHVVIGGEADVAGRYLAPTVVDGVSLDGALMREELFGPVLPVVRVDTLQEALDVIAARPHPLASYLFTDDDDDRAAFSAQVQAGVVSEGVTLLHAGMPTLRFGGVGHSGIGAYHGEAGFETFSHLRPELTKGTGVDTLRAVYPPHGPVKRALLPKLL</sequence>
<comment type="caution">
    <text evidence="7">The sequence shown here is derived from an EMBL/GenBank/DDBJ whole genome shotgun (WGS) entry which is preliminary data.</text>
</comment>
<dbReference type="GO" id="GO:0004029">
    <property type="term" value="F:aldehyde dehydrogenase (NAD+) activity"/>
    <property type="evidence" value="ECO:0007669"/>
    <property type="project" value="TreeGrafter"/>
</dbReference>
<accession>A0A4Y8WYW9</accession>
<dbReference type="PIRSF" id="PIRSF036492">
    <property type="entry name" value="ALDH"/>
    <property type="match status" value="1"/>
</dbReference>